<protein>
    <submittedName>
        <fullName evidence="6">IclR family transcriptional regulator</fullName>
    </submittedName>
</protein>
<dbReference type="RefSeq" id="WP_233723286.1">
    <property type="nucleotide sequence ID" value="NZ_JAJVCN010000001.1"/>
</dbReference>
<dbReference type="SUPFAM" id="SSF46785">
    <property type="entry name" value="Winged helix' DNA-binding domain"/>
    <property type="match status" value="1"/>
</dbReference>
<name>A0ABS8Z6J3_9PSEU</name>
<dbReference type="PROSITE" id="PS51078">
    <property type="entry name" value="ICLR_ED"/>
    <property type="match status" value="1"/>
</dbReference>
<evidence type="ECO:0000259" key="5">
    <source>
        <dbReference type="PROSITE" id="PS51078"/>
    </source>
</evidence>
<evidence type="ECO:0000313" key="7">
    <source>
        <dbReference type="Proteomes" id="UP001521150"/>
    </source>
</evidence>
<keyword evidence="3" id="KW-0804">Transcription</keyword>
<dbReference type="Gene3D" id="3.30.450.40">
    <property type="match status" value="1"/>
</dbReference>
<dbReference type="EMBL" id="JAJVCN010000001">
    <property type="protein sequence ID" value="MCE7002261.1"/>
    <property type="molecule type" value="Genomic_DNA"/>
</dbReference>
<dbReference type="SUPFAM" id="SSF55781">
    <property type="entry name" value="GAF domain-like"/>
    <property type="match status" value="1"/>
</dbReference>
<dbReference type="InterPro" id="IPR050707">
    <property type="entry name" value="HTH_MetabolicPath_Reg"/>
</dbReference>
<dbReference type="PANTHER" id="PTHR30136">
    <property type="entry name" value="HELIX-TURN-HELIX TRANSCRIPTIONAL REGULATOR, ICLR FAMILY"/>
    <property type="match status" value="1"/>
</dbReference>
<accession>A0ABS8Z6J3</accession>
<comment type="caution">
    <text evidence="6">The sequence shown here is derived from an EMBL/GenBank/DDBJ whole genome shotgun (WGS) entry which is preliminary data.</text>
</comment>
<evidence type="ECO:0000313" key="6">
    <source>
        <dbReference type="EMBL" id="MCE7002261.1"/>
    </source>
</evidence>
<keyword evidence="1" id="KW-0805">Transcription regulation</keyword>
<evidence type="ECO:0000256" key="2">
    <source>
        <dbReference type="ARBA" id="ARBA00023125"/>
    </source>
</evidence>
<dbReference type="PROSITE" id="PS51077">
    <property type="entry name" value="HTH_ICLR"/>
    <property type="match status" value="1"/>
</dbReference>
<proteinExistence type="predicted"/>
<dbReference type="InterPro" id="IPR005471">
    <property type="entry name" value="Tscrpt_reg_IclR_N"/>
</dbReference>
<dbReference type="Pfam" id="PF01614">
    <property type="entry name" value="IclR_C"/>
    <property type="match status" value="1"/>
</dbReference>
<dbReference type="Gene3D" id="1.10.10.10">
    <property type="entry name" value="Winged helix-like DNA-binding domain superfamily/Winged helix DNA-binding domain"/>
    <property type="match status" value="1"/>
</dbReference>
<evidence type="ECO:0000256" key="3">
    <source>
        <dbReference type="ARBA" id="ARBA00023163"/>
    </source>
</evidence>
<dbReference type="InterPro" id="IPR029016">
    <property type="entry name" value="GAF-like_dom_sf"/>
</dbReference>
<gene>
    <name evidence="6" type="ORF">LWC34_05375</name>
</gene>
<dbReference type="Proteomes" id="UP001521150">
    <property type="component" value="Unassembled WGS sequence"/>
</dbReference>
<keyword evidence="2" id="KW-0238">DNA-binding</keyword>
<feature type="domain" description="HTH iclR-type" evidence="4">
    <location>
        <begin position="10"/>
        <end position="70"/>
    </location>
</feature>
<keyword evidence="7" id="KW-1185">Reference proteome</keyword>
<evidence type="ECO:0000259" key="4">
    <source>
        <dbReference type="PROSITE" id="PS51077"/>
    </source>
</evidence>
<reference evidence="6 7" key="1">
    <citation type="submission" date="2021-12" db="EMBL/GenBank/DDBJ databases">
        <title>Genome sequence of Kibdelosporangium philippinense ATCC 49844.</title>
        <authorList>
            <person name="Fedorov E.A."/>
            <person name="Omeragic M."/>
            <person name="Shalygina K.F."/>
            <person name="Maclea K.S."/>
        </authorList>
    </citation>
    <scope>NUCLEOTIDE SEQUENCE [LARGE SCALE GENOMIC DNA]</scope>
    <source>
        <strain evidence="6 7">ATCC 49844</strain>
    </source>
</reference>
<dbReference type="InterPro" id="IPR036390">
    <property type="entry name" value="WH_DNA-bd_sf"/>
</dbReference>
<dbReference type="InterPro" id="IPR014757">
    <property type="entry name" value="Tscrpt_reg_IclR_C"/>
</dbReference>
<sequence length="243" mass="25733">MSNDTTQRGVASVLKACTVLRAFSPSVGVLSVRQVAERTGIPRSTAHELCRTLVTAGMLRTSDEGYQLGPLALELGGHAVRRTSLVRAAGGVLDRLVRTPAQEAHLGQFTQGWVVYLARNSGPRKSEIGRRVPAHLTTCGKAALSWLPFREVAEQVARCCAERGVPQPDLSALHDELYQARRDGHLSAQALPGNRMSLAAAIVDGRNRPLGGVSVAGPANAFTPSARAAVTEAARVISARMSA</sequence>
<feature type="domain" description="IclR-ED" evidence="5">
    <location>
        <begin position="71"/>
        <end position="243"/>
    </location>
</feature>
<dbReference type="InterPro" id="IPR036388">
    <property type="entry name" value="WH-like_DNA-bd_sf"/>
</dbReference>
<dbReference type="SMART" id="SM00346">
    <property type="entry name" value="HTH_ICLR"/>
    <property type="match status" value="1"/>
</dbReference>
<dbReference type="Pfam" id="PF09339">
    <property type="entry name" value="HTH_IclR"/>
    <property type="match status" value="1"/>
</dbReference>
<evidence type="ECO:0000256" key="1">
    <source>
        <dbReference type="ARBA" id="ARBA00023015"/>
    </source>
</evidence>
<dbReference type="PANTHER" id="PTHR30136:SF24">
    <property type="entry name" value="HTH-TYPE TRANSCRIPTIONAL REPRESSOR ALLR"/>
    <property type="match status" value="1"/>
</dbReference>
<organism evidence="6 7">
    <name type="scientific">Kibdelosporangium philippinense</name>
    <dbReference type="NCBI Taxonomy" id="211113"/>
    <lineage>
        <taxon>Bacteria</taxon>
        <taxon>Bacillati</taxon>
        <taxon>Actinomycetota</taxon>
        <taxon>Actinomycetes</taxon>
        <taxon>Pseudonocardiales</taxon>
        <taxon>Pseudonocardiaceae</taxon>
        <taxon>Kibdelosporangium</taxon>
    </lineage>
</organism>